<dbReference type="NCBIfam" id="TIGR01972">
    <property type="entry name" value="NDH_I_M"/>
    <property type="match status" value="1"/>
</dbReference>
<feature type="transmembrane region" description="Helical" evidence="10">
    <location>
        <begin position="214"/>
        <end position="234"/>
    </location>
</feature>
<feature type="transmembrane region" description="Helical" evidence="10">
    <location>
        <begin position="175"/>
        <end position="194"/>
    </location>
</feature>
<feature type="transmembrane region" description="Helical" evidence="10">
    <location>
        <begin position="415"/>
        <end position="436"/>
    </location>
</feature>
<feature type="transmembrane region" description="Helical" evidence="10">
    <location>
        <begin position="12"/>
        <end position="32"/>
    </location>
</feature>
<gene>
    <name evidence="12" type="ORF">Cyrtocomes_00233</name>
</gene>
<evidence type="ECO:0000256" key="4">
    <source>
        <dbReference type="ARBA" id="ARBA00022692"/>
    </source>
</evidence>
<feature type="transmembrane region" description="Helical" evidence="10">
    <location>
        <begin position="457"/>
        <end position="476"/>
    </location>
</feature>
<dbReference type="InterPro" id="IPR003918">
    <property type="entry name" value="NADH_UbQ_OxRdtase"/>
</dbReference>
<dbReference type="PRINTS" id="PR01437">
    <property type="entry name" value="NUOXDRDTASE4"/>
</dbReference>
<keyword evidence="4 9" id="KW-0812">Transmembrane</keyword>
<evidence type="ECO:0000313" key="13">
    <source>
        <dbReference type="Proteomes" id="UP001293791"/>
    </source>
</evidence>
<feature type="transmembrane region" description="Helical" evidence="10">
    <location>
        <begin position="93"/>
        <end position="113"/>
    </location>
</feature>
<evidence type="ECO:0000256" key="6">
    <source>
        <dbReference type="ARBA" id="ARBA00023136"/>
    </source>
</evidence>
<dbReference type="Proteomes" id="UP001293791">
    <property type="component" value="Unassembled WGS sequence"/>
</dbReference>
<feature type="transmembrane region" description="Helical" evidence="10">
    <location>
        <begin position="338"/>
        <end position="360"/>
    </location>
</feature>
<sequence length="506" mass="55982">MLNFNDIISLQIFFPIAIAVLLLVLGAFCSIFGNTYSKYIALFSSIFSLILAFLMLSHFNLSEKGFQFLSNTKTLSTIGGRAIFSYKLGVDGISLGLIVLTSILLPFCILSAWNSYNKPPQFFAMLLMVQGITIGVFSALDLVLFYVFFEASLIPMFILIGVWGGDQGPKAAFKFFLYTFAGSLLFLISIIYIITKSGVSDIPILYHFTREYPFAVQQVLWMGFFIAFALKLPMLPLHSWLPHAHVQAPTAGSMLLAGILLKMGGYGFMRLSVPFFPAASEYYSDFVIILSIIAIIYTSMVALVQSDIKKLIAYSSIAHMGYVTAGIFALNVQGYQGAIFSMISHGIVSAALFFCIGILYDRKKTKEISFYEGIAGVMPKFSFFFVLCSFASIALPGTSGFIGEFLVTFSVLKYRFIYGVLIAIGMVLGATYMLLLCSKIIFGNTNKNCKDMQDLSYSELFTLLTMCSLMVILGIFPNAVIMFTNSSVELLQLLIMNFRMIYGGAL</sequence>
<evidence type="ECO:0000256" key="3">
    <source>
        <dbReference type="ARBA" id="ARBA00019906"/>
    </source>
</evidence>
<name>A0ABU5L6X4_9RICK</name>
<accession>A0ABU5L6X4</accession>
<feature type="transmembrane region" description="Helical" evidence="10">
    <location>
        <begin position="143"/>
        <end position="163"/>
    </location>
</feature>
<evidence type="ECO:0000259" key="11">
    <source>
        <dbReference type="Pfam" id="PF00361"/>
    </source>
</evidence>
<evidence type="ECO:0000256" key="2">
    <source>
        <dbReference type="ARBA" id="ARBA00009025"/>
    </source>
</evidence>
<feature type="transmembrane region" description="Helical" evidence="10">
    <location>
        <begin position="120"/>
        <end position="137"/>
    </location>
</feature>
<keyword evidence="6 10" id="KW-0472">Membrane</keyword>
<evidence type="ECO:0000256" key="9">
    <source>
        <dbReference type="RuleBase" id="RU000320"/>
    </source>
</evidence>
<dbReference type="InterPro" id="IPR001750">
    <property type="entry name" value="ND/Mrp_TM"/>
</dbReference>
<evidence type="ECO:0000313" key="12">
    <source>
        <dbReference type="EMBL" id="MDZ5761873.1"/>
    </source>
</evidence>
<reference evidence="12 13" key="1">
    <citation type="submission" date="2023-02" db="EMBL/GenBank/DDBJ databases">
        <title>Host association and intracellularity evolved multiple times independently in the Rickettsiales.</title>
        <authorList>
            <person name="Castelli M."/>
            <person name="Nardi T."/>
            <person name="Gammuto L."/>
            <person name="Bellinzona G."/>
            <person name="Sabaneyeva E."/>
            <person name="Potekhin A."/>
            <person name="Serra V."/>
            <person name="Petroni G."/>
            <person name="Sassera D."/>
        </authorList>
    </citation>
    <scope>NUCLEOTIDE SEQUENCE [LARGE SCALE GENOMIC DNA]</scope>
    <source>
        <strain evidence="12 13">BOD18</strain>
    </source>
</reference>
<comment type="subcellular location">
    <subcellularLocation>
        <location evidence="1">Endomembrane system</location>
        <topology evidence="1">Multi-pass membrane protein</topology>
    </subcellularLocation>
    <subcellularLocation>
        <location evidence="9">Membrane</location>
        <topology evidence="9">Multi-pass membrane protein</topology>
    </subcellularLocation>
</comment>
<keyword evidence="13" id="KW-1185">Reference proteome</keyword>
<evidence type="ECO:0000256" key="5">
    <source>
        <dbReference type="ARBA" id="ARBA00022989"/>
    </source>
</evidence>
<evidence type="ECO:0000256" key="10">
    <source>
        <dbReference type="SAM" id="Phobius"/>
    </source>
</evidence>
<dbReference type="Pfam" id="PF00361">
    <property type="entry name" value="Proton_antipo_M"/>
    <property type="match status" value="1"/>
</dbReference>
<dbReference type="InterPro" id="IPR010227">
    <property type="entry name" value="NADH_Q_OxRdtase_chainM/4"/>
</dbReference>
<feature type="domain" description="NADH:quinone oxidoreductase/Mrp antiporter transmembrane" evidence="11">
    <location>
        <begin position="139"/>
        <end position="428"/>
    </location>
</feature>
<feature type="transmembrane region" description="Helical" evidence="10">
    <location>
        <begin position="286"/>
        <end position="304"/>
    </location>
</feature>
<dbReference type="EMBL" id="JARGYT010000008">
    <property type="protein sequence ID" value="MDZ5761873.1"/>
    <property type="molecule type" value="Genomic_DNA"/>
</dbReference>
<feature type="transmembrane region" description="Helical" evidence="10">
    <location>
        <begin position="311"/>
        <end position="332"/>
    </location>
</feature>
<dbReference type="PANTHER" id="PTHR43507:SF1">
    <property type="entry name" value="NADH-UBIQUINONE OXIDOREDUCTASE CHAIN 4"/>
    <property type="match status" value="1"/>
</dbReference>
<feature type="transmembrane region" description="Helical" evidence="10">
    <location>
        <begin position="381"/>
        <end position="403"/>
    </location>
</feature>
<feature type="transmembrane region" description="Helical" evidence="10">
    <location>
        <begin position="39"/>
        <end position="59"/>
    </location>
</feature>
<comment type="caution">
    <text evidence="12">The sequence shown here is derived from an EMBL/GenBank/DDBJ whole genome shotgun (WGS) entry which is preliminary data.</text>
</comment>
<protein>
    <recommendedName>
        <fullName evidence="3">NADH-quinone oxidoreductase subunit M</fullName>
    </recommendedName>
    <alternativeName>
        <fullName evidence="7">NADH dehydrogenase I subunit M</fullName>
    </alternativeName>
    <alternativeName>
        <fullName evidence="8">NDH-1 subunit M</fullName>
    </alternativeName>
</protein>
<evidence type="ECO:0000256" key="8">
    <source>
        <dbReference type="ARBA" id="ARBA00032798"/>
    </source>
</evidence>
<dbReference type="PANTHER" id="PTHR43507">
    <property type="entry name" value="NADH-UBIQUINONE OXIDOREDUCTASE CHAIN 4"/>
    <property type="match status" value="1"/>
</dbReference>
<comment type="similarity">
    <text evidence="2">Belongs to the complex I subunit 4 family.</text>
</comment>
<evidence type="ECO:0000256" key="7">
    <source>
        <dbReference type="ARBA" id="ARBA00031584"/>
    </source>
</evidence>
<proteinExistence type="inferred from homology"/>
<organism evidence="12 13">
    <name type="scientific">Candidatus Cyrtobacter comes</name>
    <dbReference type="NCBI Taxonomy" id="675776"/>
    <lineage>
        <taxon>Bacteria</taxon>
        <taxon>Pseudomonadati</taxon>
        <taxon>Pseudomonadota</taxon>
        <taxon>Alphaproteobacteria</taxon>
        <taxon>Rickettsiales</taxon>
        <taxon>Candidatus Midichloriaceae</taxon>
        <taxon>Candidatus Cyrtobacter</taxon>
    </lineage>
</organism>
<feature type="transmembrane region" description="Helical" evidence="10">
    <location>
        <begin position="246"/>
        <end position="266"/>
    </location>
</feature>
<evidence type="ECO:0000256" key="1">
    <source>
        <dbReference type="ARBA" id="ARBA00004127"/>
    </source>
</evidence>
<dbReference type="RefSeq" id="WP_322497375.1">
    <property type="nucleotide sequence ID" value="NZ_JARGYT010000008.1"/>
</dbReference>
<keyword evidence="5 10" id="KW-1133">Transmembrane helix</keyword>